<gene>
    <name evidence="1" type="ORF">PsAD2_04245</name>
</gene>
<name>A0A165TWP9_9HYPH</name>
<dbReference type="STRING" id="989403.SAMN05421798_11457"/>
<comment type="caution">
    <text evidence="1">The sequence shown here is derived from an EMBL/GenBank/DDBJ whole genome shotgun (WGS) entry which is preliminary data.</text>
</comment>
<dbReference type="AlphaFoldDB" id="A0A165TWP9"/>
<reference evidence="1 2" key="1">
    <citation type="journal article" date="2016" name="Front. Microbiol.">
        <title>Comparative Genomic Analysis Reveals a Diverse Repertoire of Genes Involved in Prokaryote-Eukaryote Interactions within the Pseudovibrio Genus.</title>
        <authorList>
            <person name="Romano S."/>
            <person name="Fernandez-Guerra A."/>
            <person name="Reen F.J."/>
            <person name="Glockner F.O."/>
            <person name="Crowley S.P."/>
            <person name="O'Sullivan O."/>
            <person name="Cotter P.D."/>
            <person name="Adams C."/>
            <person name="Dobson A.D."/>
            <person name="O'Gara F."/>
        </authorList>
    </citation>
    <scope>NUCLEOTIDE SEQUENCE [LARGE SCALE GENOMIC DNA]</scope>
    <source>
        <strain evidence="1 2">Ad2</strain>
    </source>
</reference>
<accession>A0A165TWP9</accession>
<keyword evidence="2" id="KW-1185">Reference proteome</keyword>
<proteinExistence type="predicted"/>
<dbReference type="PATRIC" id="fig|989403.3.peg.4638"/>
<sequence length="75" mass="8439">MSQPYAAILCSAQNLSSLISHCNIMERQEASHQQKQIKTDFLQTTFAHLLNCNCNRIILGMKRTEGSQLSRILCG</sequence>
<dbReference type="EMBL" id="LMCB01000139">
    <property type="protein sequence ID" value="KZL06732.1"/>
    <property type="molecule type" value="Genomic_DNA"/>
</dbReference>
<evidence type="ECO:0000313" key="2">
    <source>
        <dbReference type="Proteomes" id="UP000076577"/>
    </source>
</evidence>
<dbReference type="Proteomes" id="UP000076577">
    <property type="component" value="Unassembled WGS sequence"/>
</dbReference>
<organism evidence="1 2">
    <name type="scientific">Pseudovibrio axinellae</name>
    <dbReference type="NCBI Taxonomy" id="989403"/>
    <lineage>
        <taxon>Bacteria</taxon>
        <taxon>Pseudomonadati</taxon>
        <taxon>Pseudomonadota</taxon>
        <taxon>Alphaproteobacteria</taxon>
        <taxon>Hyphomicrobiales</taxon>
        <taxon>Stappiaceae</taxon>
        <taxon>Pseudovibrio</taxon>
    </lineage>
</organism>
<evidence type="ECO:0000313" key="1">
    <source>
        <dbReference type="EMBL" id="KZL06732.1"/>
    </source>
</evidence>
<protein>
    <submittedName>
        <fullName evidence="1">Uncharacterized protein</fullName>
    </submittedName>
</protein>